<sequence>MKLVLRSVALASAGALALTGCGAQNSASDSKDDVVKVVTTTDVYADVVRQIAGDKVEVTSLISSTSQDPHSYEATASDRLKVKDADLVVLNGGGYDQFLEDMAGTDNPDQKVVNAVEESGLFSEEEIKELTEGHQHSEGEEHTHDHGSLNEHVWYSLDAMKKASEAVATELKAVDSTDADTFAKNSESFEAKLDTLKKDAESLNAKGKHFIATEPVPNYLLQTTGMEDVTPADFTAAIEDGSDVAPLTLQEIKDQLANGSVNFLGYNEQTSSNQTNEVLKTAQEHHVANASFYETLPEGKSYVDWMNDNISNIKQAVDQ</sequence>
<dbReference type="PROSITE" id="PS51257">
    <property type="entry name" value="PROKAR_LIPOPROTEIN"/>
    <property type="match status" value="1"/>
</dbReference>
<dbReference type="PRINTS" id="PR00690">
    <property type="entry name" value="ADHESNFAMILY"/>
</dbReference>
<dbReference type="RefSeq" id="WP_190618292.1">
    <property type="nucleotide sequence ID" value="NZ_CP061538.1"/>
</dbReference>
<comment type="subcellular location">
    <subcellularLocation>
        <location evidence="1">Cell envelope</location>
    </subcellularLocation>
</comment>
<dbReference type="GO" id="GO:0046872">
    <property type="term" value="F:metal ion binding"/>
    <property type="evidence" value="ECO:0007669"/>
    <property type="project" value="UniProtKB-KW"/>
</dbReference>
<organism evidence="7 8">
    <name type="scientific">Rothia amarae</name>
    <dbReference type="NCBI Taxonomy" id="169480"/>
    <lineage>
        <taxon>Bacteria</taxon>
        <taxon>Bacillati</taxon>
        <taxon>Actinomycetota</taxon>
        <taxon>Actinomycetes</taxon>
        <taxon>Micrococcales</taxon>
        <taxon>Micrococcaceae</taxon>
        <taxon>Rothia</taxon>
    </lineage>
</organism>
<dbReference type="PRINTS" id="PR00691">
    <property type="entry name" value="ADHESINB"/>
</dbReference>
<evidence type="ECO:0000313" key="8">
    <source>
        <dbReference type="Proteomes" id="UP000516421"/>
    </source>
</evidence>
<dbReference type="PANTHER" id="PTHR42953:SF1">
    <property type="entry name" value="METAL-BINDING PROTEIN HI_0362-RELATED"/>
    <property type="match status" value="1"/>
</dbReference>
<dbReference type="PANTHER" id="PTHR42953">
    <property type="entry name" value="HIGH-AFFINITY ZINC UPTAKE SYSTEM PROTEIN ZNUA-RELATED"/>
    <property type="match status" value="1"/>
</dbReference>
<gene>
    <name evidence="7" type="ORF">IDM48_04660</name>
</gene>
<dbReference type="GO" id="GO:0007155">
    <property type="term" value="P:cell adhesion"/>
    <property type="evidence" value="ECO:0007669"/>
    <property type="project" value="InterPro"/>
</dbReference>
<dbReference type="InterPro" id="IPR006128">
    <property type="entry name" value="Lipoprotein_PsaA-like"/>
</dbReference>
<keyword evidence="4 6" id="KW-0732">Signal</keyword>
<feature type="chain" id="PRO_5039503710" evidence="6">
    <location>
        <begin position="18"/>
        <end position="319"/>
    </location>
</feature>
<evidence type="ECO:0000256" key="3">
    <source>
        <dbReference type="ARBA" id="ARBA00022723"/>
    </source>
</evidence>
<proteinExistence type="inferred from homology"/>
<keyword evidence="8" id="KW-1185">Reference proteome</keyword>
<evidence type="ECO:0000256" key="4">
    <source>
        <dbReference type="ARBA" id="ARBA00022729"/>
    </source>
</evidence>
<reference evidence="7 8" key="1">
    <citation type="submission" date="2020-09" db="EMBL/GenBank/DDBJ databases">
        <title>Investigation of environmental microbe.</title>
        <authorList>
            <person name="Ou Y."/>
            <person name="Kang Q."/>
        </authorList>
    </citation>
    <scope>NUCLEOTIDE SEQUENCE [LARGE SCALE GENOMIC DNA]</scope>
    <source>
        <strain evidence="7 8">KJZ-9</strain>
    </source>
</reference>
<dbReference type="GO" id="GO:0030313">
    <property type="term" value="C:cell envelope"/>
    <property type="evidence" value="ECO:0007669"/>
    <property type="project" value="UniProtKB-SubCell"/>
</dbReference>
<evidence type="ECO:0000313" key="7">
    <source>
        <dbReference type="EMBL" id="QNV40696.1"/>
    </source>
</evidence>
<keyword evidence="3" id="KW-0479">Metal-binding</keyword>
<dbReference type="KEGG" id="rama:IDM48_04660"/>
<protein>
    <submittedName>
        <fullName evidence="7">Zinc ABC transporter substrate-binding protein</fullName>
    </submittedName>
</protein>
<evidence type="ECO:0000256" key="6">
    <source>
        <dbReference type="SAM" id="SignalP"/>
    </source>
</evidence>
<evidence type="ECO:0000256" key="1">
    <source>
        <dbReference type="ARBA" id="ARBA00004196"/>
    </source>
</evidence>
<evidence type="ECO:0000256" key="5">
    <source>
        <dbReference type="RuleBase" id="RU003512"/>
    </source>
</evidence>
<evidence type="ECO:0000256" key="2">
    <source>
        <dbReference type="ARBA" id="ARBA00022448"/>
    </source>
</evidence>
<dbReference type="InterPro" id="IPR006129">
    <property type="entry name" value="AdhesinB"/>
</dbReference>
<keyword evidence="2 5" id="KW-0813">Transport</keyword>
<dbReference type="Proteomes" id="UP000516421">
    <property type="component" value="Chromosome"/>
</dbReference>
<dbReference type="SUPFAM" id="SSF53807">
    <property type="entry name" value="Helical backbone' metal receptor"/>
    <property type="match status" value="1"/>
</dbReference>
<dbReference type="Gene3D" id="3.40.50.1980">
    <property type="entry name" value="Nitrogenase molybdenum iron protein domain"/>
    <property type="match status" value="2"/>
</dbReference>
<name>A0A7H2BM00_9MICC</name>
<dbReference type="InterPro" id="IPR006127">
    <property type="entry name" value="ZnuA-like"/>
</dbReference>
<accession>A0A7H2BM00</accession>
<feature type="signal peptide" evidence="6">
    <location>
        <begin position="1"/>
        <end position="17"/>
    </location>
</feature>
<dbReference type="Pfam" id="PF01297">
    <property type="entry name" value="ZnuA"/>
    <property type="match status" value="1"/>
</dbReference>
<dbReference type="AlphaFoldDB" id="A0A7H2BM00"/>
<comment type="similarity">
    <text evidence="5">Belongs to the bacterial solute-binding protein 9 family.</text>
</comment>
<dbReference type="EMBL" id="CP061538">
    <property type="protein sequence ID" value="QNV40696.1"/>
    <property type="molecule type" value="Genomic_DNA"/>
</dbReference>
<dbReference type="GO" id="GO:0030001">
    <property type="term" value="P:metal ion transport"/>
    <property type="evidence" value="ECO:0007669"/>
    <property type="project" value="InterPro"/>
</dbReference>
<dbReference type="InterPro" id="IPR050492">
    <property type="entry name" value="Bact_metal-bind_prot9"/>
</dbReference>